<evidence type="ECO:0000256" key="2">
    <source>
        <dbReference type="ARBA" id="ARBA00022723"/>
    </source>
</evidence>
<feature type="region of interest" description="Disordered" evidence="7">
    <location>
        <begin position="196"/>
        <end position="259"/>
    </location>
</feature>
<keyword evidence="6" id="KW-0539">Nucleus</keyword>
<evidence type="ECO:0000256" key="5">
    <source>
        <dbReference type="PROSITE-ProRule" id="PRU00047"/>
    </source>
</evidence>
<dbReference type="InterPro" id="IPR006564">
    <property type="entry name" value="Znf_PMZ"/>
</dbReference>
<dbReference type="PROSITE" id="PS50158">
    <property type="entry name" value="ZF_CCHC"/>
    <property type="match status" value="1"/>
</dbReference>
<keyword evidence="4 6" id="KW-0862">Zinc</keyword>
<feature type="region of interest" description="Disordered" evidence="7">
    <location>
        <begin position="136"/>
        <end position="169"/>
    </location>
</feature>
<reference evidence="10 11" key="1">
    <citation type="submission" date="2019-01" db="EMBL/GenBank/DDBJ databases">
        <title>Sequencing of cultivated peanut Arachis hypogaea provides insights into genome evolution and oil improvement.</title>
        <authorList>
            <person name="Chen X."/>
        </authorList>
    </citation>
    <scope>NUCLEOTIDE SEQUENCE [LARGE SCALE GENOMIC DNA]</scope>
    <source>
        <strain evidence="11">cv. Fuhuasheng</strain>
        <tissue evidence="10">Leaves</tissue>
    </source>
</reference>
<dbReference type="PANTHER" id="PTHR31669:SF295">
    <property type="entry name" value="PROTEIN FAR1-RELATED SEQUENCE"/>
    <property type="match status" value="1"/>
</dbReference>
<dbReference type="EMBL" id="SDMP01000004">
    <property type="protein sequence ID" value="RYR61181.1"/>
    <property type="molecule type" value="Genomic_DNA"/>
</dbReference>
<keyword evidence="11" id="KW-1185">Reference proteome</keyword>
<feature type="compositionally biased region" description="Low complexity" evidence="7">
    <location>
        <begin position="247"/>
        <end position="258"/>
    </location>
</feature>
<dbReference type="InterPro" id="IPR001878">
    <property type="entry name" value="Znf_CCHC"/>
</dbReference>
<comment type="similarity">
    <text evidence="1 6">Belongs to the FHY3/FAR1 family.</text>
</comment>
<evidence type="ECO:0000256" key="3">
    <source>
        <dbReference type="ARBA" id="ARBA00022771"/>
    </source>
</evidence>
<dbReference type="GO" id="GO:0005634">
    <property type="term" value="C:nucleus"/>
    <property type="evidence" value="ECO:0007669"/>
    <property type="project" value="UniProtKB-SubCell"/>
</dbReference>
<dbReference type="Proteomes" id="UP000289738">
    <property type="component" value="Chromosome A04"/>
</dbReference>
<evidence type="ECO:0000256" key="4">
    <source>
        <dbReference type="ARBA" id="ARBA00022833"/>
    </source>
</evidence>
<evidence type="ECO:0000256" key="7">
    <source>
        <dbReference type="SAM" id="MobiDB-lite"/>
    </source>
</evidence>
<dbReference type="PROSITE" id="PS50966">
    <property type="entry name" value="ZF_SWIM"/>
    <property type="match status" value="1"/>
</dbReference>
<gene>
    <name evidence="10" type="ORF">Ahy_A04g018307</name>
</gene>
<evidence type="ECO:0000259" key="9">
    <source>
        <dbReference type="PROSITE" id="PS50966"/>
    </source>
</evidence>
<comment type="caution">
    <text evidence="10">The sequence shown here is derived from an EMBL/GenBank/DDBJ whole genome shotgun (WGS) entry which is preliminary data.</text>
</comment>
<proteinExistence type="inferred from homology"/>
<evidence type="ECO:0000313" key="11">
    <source>
        <dbReference type="Proteomes" id="UP000289738"/>
    </source>
</evidence>
<dbReference type="InterPro" id="IPR031052">
    <property type="entry name" value="FHY3/FAR1"/>
</dbReference>
<dbReference type="PANTHER" id="PTHR31669">
    <property type="entry name" value="PROTEIN FAR1-RELATED SEQUENCE 10-RELATED"/>
    <property type="match status" value="1"/>
</dbReference>
<name>A0A445DDD6_ARAHY</name>
<feature type="domain" description="CCHC-type" evidence="8">
    <location>
        <begin position="168"/>
        <end position="183"/>
    </location>
</feature>
<dbReference type="GO" id="GO:0006355">
    <property type="term" value="P:regulation of DNA-templated transcription"/>
    <property type="evidence" value="ECO:0007669"/>
    <property type="project" value="UniProtKB-UniRule"/>
</dbReference>
<keyword evidence="3 5" id="KW-0863">Zinc-finger</keyword>
<protein>
    <recommendedName>
        <fullName evidence="6">Protein FAR1-RELATED SEQUENCE</fullName>
    </recommendedName>
</protein>
<sequence>MGKPNKVHKVLIDPNEEKIECECSMWNSEGIPCSHIFCAMKYEGLEEIPPGLILRRWCKEAKDCRSTPVDSKDGPEGRLLRYGALCGAMSLVAQLGAEDATEFVVARDGIANVAEALQCRRLERVGMKLGLSPFPGIKDPLVSKTKGAPRKGKESEPASQGDRVPKRRRCTNCGVAGHTRRTCTWHRREGVEGFEGVGSPSYVEHGLHDSAAPSTTPQPRHCHRNEEGLQPENGNPRETPRAQSDRPSPSVAHVSSSPCCRNPVGPGDWRMYNDRHWKTWKFPTAMRVTIASDAGGSFTVAVC</sequence>
<dbReference type="SMART" id="SM00575">
    <property type="entry name" value="ZnF_PMZ"/>
    <property type="match status" value="1"/>
</dbReference>
<keyword evidence="2 6" id="KW-0479">Metal-binding</keyword>
<organism evidence="10 11">
    <name type="scientific">Arachis hypogaea</name>
    <name type="common">Peanut</name>
    <dbReference type="NCBI Taxonomy" id="3818"/>
    <lineage>
        <taxon>Eukaryota</taxon>
        <taxon>Viridiplantae</taxon>
        <taxon>Streptophyta</taxon>
        <taxon>Embryophyta</taxon>
        <taxon>Tracheophyta</taxon>
        <taxon>Spermatophyta</taxon>
        <taxon>Magnoliopsida</taxon>
        <taxon>eudicotyledons</taxon>
        <taxon>Gunneridae</taxon>
        <taxon>Pentapetalae</taxon>
        <taxon>rosids</taxon>
        <taxon>fabids</taxon>
        <taxon>Fabales</taxon>
        <taxon>Fabaceae</taxon>
        <taxon>Papilionoideae</taxon>
        <taxon>50 kb inversion clade</taxon>
        <taxon>dalbergioids sensu lato</taxon>
        <taxon>Dalbergieae</taxon>
        <taxon>Pterocarpus clade</taxon>
        <taxon>Arachis</taxon>
    </lineage>
</organism>
<comment type="function">
    <text evidence="6">Putative transcription activator involved in regulating light control of development.</text>
</comment>
<dbReference type="InterPro" id="IPR007527">
    <property type="entry name" value="Znf_SWIM"/>
</dbReference>
<dbReference type="Pfam" id="PF04434">
    <property type="entry name" value="SWIM"/>
    <property type="match status" value="1"/>
</dbReference>
<accession>A0A445DDD6</accession>
<dbReference type="AlphaFoldDB" id="A0A445DDD6"/>
<evidence type="ECO:0000256" key="6">
    <source>
        <dbReference type="RuleBase" id="RU367018"/>
    </source>
</evidence>
<feature type="domain" description="SWIM-type" evidence="9">
    <location>
        <begin position="8"/>
        <end position="44"/>
    </location>
</feature>
<evidence type="ECO:0000259" key="8">
    <source>
        <dbReference type="PROSITE" id="PS50158"/>
    </source>
</evidence>
<comment type="subcellular location">
    <subcellularLocation>
        <location evidence="6">Nucleus</location>
    </subcellularLocation>
</comment>
<evidence type="ECO:0000256" key="1">
    <source>
        <dbReference type="ARBA" id="ARBA00005889"/>
    </source>
</evidence>
<evidence type="ECO:0000313" key="10">
    <source>
        <dbReference type="EMBL" id="RYR61181.1"/>
    </source>
</evidence>
<dbReference type="GO" id="GO:0008270">
    <property type="term" value="F:zinc ion binding"/>
    <property type="evidence" value="ECO:0007669"/>
    <property type="project" value="UniProtKB-UniRule"/>
</dbReference>
<dbReference type="GO" id="GO:0003676">
    <property type="term" value="F:nucleic acid binding"/>
    <property type="evidence" value="ECO:0007669"/>
    <property type="project" value="InterPro"/>
</dbReference>